<sequence>MRARAAMLAILSVLLALGAVWATHQGPVPMPVIPRAPGHCVLPTATMRRTHMMLLRAVREEIVRHDARDTRFQLTHCVACHVQYTAAGLPIPVNAPGQFCATCHTYVGVHLDCFACHAAVPRSPFKMGDIGGSNAVQAAFRIPRALRGRFRAGRTGGGR</sequence>
<keyword evidence="2" id="KW-1185">Reference proteome</keyword>
<reference evidence="1 2" key="1">
    <citation type="submission" date="2018-02" db="EMBL/GenBank/DDBJ databases">
        <title>Insights into the biology of acidophilic members of the Acidiferrobacteraceae family derived from comparative genomic analyses.</title>
        <authorList>
            <person name="Issotta F."/>
            <person name="Thyssen C."/>
            <person name="Mena C."/>
            <person name="Moya A."/>
            <person name="Bellenberg S."/>
            <person name="Sproer C."/>
            <person name="Covarrubias P.C."/>
            <person name="Sand W."/>
            <person name="Quatrini R."/>
            <person name="Vera M."/>
        </authorList>
    </citation>
    <scope>NUCLEOTIDE SEQUENCE [LARGE SCALE GENOMIC DNA]</scope>
    <source>
        <strain evidence="2">m-1</strain>
    </source>
</reference>
<evidence type="ECO:0000313" key="2">
    <source>
        <dbReference type="Proteomes" id="UP000253250"/>
    </source>
</evidence>
<dbReference type="AlphaFoldDB" id="A0A368HIV6"/>
<dbReference type="InterPro" id="IPR036280">
    <property type="entry name" value="Multihaem_cyt_sf"/>
</dbReference>
<name>A0A368HIV6_9GAMM</name>
<dbReference type="Proteomes" id="UP000253250">
    <property type="component" value="Unassembled WGS sequence"/>
</dbReference>
<accession>A0A368HIV6</accession>
<organism evidence="1 2">
    <name type="scientific">Acidiferrobacter thiooxydans</name>
    <dbReference type="NCBI Taxonomy" id="163359"/>
    <lineage>
        <taxon>Bacteria</taxon>
        <taxon>Pseudomonadati</taxon>
        <taxon>Pseudomonadota</taxon>
        <taxon>Gammaproteobacteria</taxon>
        <taxon>Acidiferrobacterales</taxon>
        <taxon>Acidiferrobacteraceae</taxon>
        <taxon>Acidiferrobacter</taxon>
    </lineage>
</organism>
<dbReference type="OrthoDB" id="9790557at2"/>
<proteinExistence type="predicted"/>
<dbReference type="EMBL" id="PSYR01000001">
    <property type="protein sequence ID" value="RCN59283.1"/>
    <property type="molecule type" value="Genomic_DNA"/>
</dbReference>
<evidence type="ECO:0000313" key="1">
    <source>
        <dbReference type="EMBL" id="RCN59283.1"/>
    </source>
</evidence>
<protein>
    <submittedName>
        <fullName evidence="1">Uncharacterized protein</fullName>
    </submittedName>
</protein>
<dbReference type="RefSeq" id="WP_114282659.1">
    <property type="nucleotide sequence ID" value="NZ_PSYR01000001.1"/>
</dbReference>
<gene>
    <name evidence="1" type="ORF">C4900_06155</name>
</gene>
<dbReference type="Gene3D" id="3.90.10.10">
    <property type="entry name" value="Cytochrome C3"/>
    <property type="match status" value="1"/>
</dbReference>
<dbReference type="SUPFAM" id="SSF48695">
    <property type="entry name" value="Multiheme cytochromes"/>
    <property type="match status" value="1"/>
</dbReference>
<comment type="caution">
    <text evidence="1">The sequence shown here is derived from an EMBL/GenBank/DDBJ whole genome shotgun (WGS) entry which is preliminary data.</text>
</comment>